<dbReference type="Proteomes" id="UP000251960">
    <property type="component" value="Chromosome 4"/>
</dbReference>
<accession>A0A3L6F415</accession>
<reference evidence="2 3" key="1">
    <citation type="journal article" date="2018" name="Nat. Genet.">
        <title>Extensive intraspecific gene order and gene structural variations between Mo17 and other maize genomes.</title>
        <authorList>
            <person name="Sun S."/>
            <person name="Zhou Y."/>
            <person name="Chen J."/>
            <person name="Shi J."/>
            <person name="Zhao H."/>
            <person name="Zhao H."/>
            <person name="Song W."/>
            <person name="Zhang M."/>
            <person name="Cui Y."/>
            <person name="Dong X."/>
            <person name="Liu H."/>
            <person name="Ma X."/>
            <person name="Jiao Y."/>
            <person name="Wang B."/>
            <person name="Wei X."/>
            <person name="Stein J.C."/>
            <person name="Glaubitz J.C."/>
            <person name="Lu F."/>
            <person name="Yu G."/>
            <person name="Liang C."/>
            <person name="Fengler K."/>
            <person name="Li B."/>
            <person name="Rafalski A."/>
            <person name="Schnable P.S."/>
            <person name="Ware D.H."/>
            <person name="Buckler E.S."/>
            <person name="Lai J."/>
        </authorList>
    </citation>
    <scope>NUCLEOTIDE SEQUENCE [LARGE SCALE GENOMIC DNA]</scope>
    <source>
        <strain evidence="3">cv. Missouri 17</strain>
        <tissue evidence="2">Seedling</tissue>
    </source>
</reference>
<organism evidence="2 3">
    <name type="scientific">Zea mays</name>
    <name type="common">Maize</name>
    <dbReference type="NCBI Taxonomy" id="4577"/>
    <lineage>
        <taxon>Eukaryota</taxon>
        <taxon>Viridiplantae</taxon>
        <taxon>Streptophyta</taxon>
        <taxon>Embryophyta</taxon>
        <taxon>Tracheophyta</taxon>
        <taxon>Spermatophyta</taxon>
        <taxon>Magnoliopsida</taxon>
        <taxon>Liliopsida</taxon>
        <taxon>Poales</taxon>
        <taxon>Poaceae</taxon>
        <taxon>PACMAD clade</taxon>
        <taxon>Panicoideae</taxon>
        <taxon>Andropogonodae</taxon>
        <taxon>Andropogoneae</taxon>
        <taxon>Tripsacinae</taxon>
        <taxon>Zea</taxon>
    </lineage>
</organism>
<evidence type="ECO:0000313" key="3">
    <source>
        <dbReference type="Proteomes" id="UP000251960"/>
    </source>
</evidence>
<feature type="region of interest" description="Disordered" evidence="1">
    <location>
        <begin position="1"/>
        <end position="46"/>
    </location>
</feature>
<name>A0A3L6F415_MAIZE</name>
<evidence type="ECO:0000313" key="2">
    <source>
        <dbReference type="EMBL" id="PWZ27603.1"/>
    </source>
</evidence>
<feature type="compositionally biased region" description="Basic residues" evidence="1">
    <location>
        <begin position="26"/>
        <end position="43"/>
    </location>
</feature>
<gene>
    <name evidence="2" type="ORF">Zm00014a_003389</name>
</gene>
<comment type="caution">
    <text evidence="2">The sequence shown here is derived from an EMBL/GenBank/DDBJ whole genome shotgun (WGS) entry which is preliminary data.</text>
</comment>
<dbReference type="EMBL" id="NCVQ01000005">
    <property type="protein sequence ID" value="PWZ27603.1"/>
    <property type="molecule type" value="Genomic_DNA"/>
</dbReference>
<protein>
    <submittedName>
        <fullName evidence="2">Uncharacterized protein</fullName>
    </submittedName>
</protein>
<sequence>MGQLSPKGGARGGWAGRGRPTAREREKKRREKEREKRKKRSSPHFRNPIFLHECICTFKAIKRNARFGMVHQTT</sequence>
<proteinExistence type="predicted"/>
<evidence type="ECO:0000256" key="1">
    <source>
        <dbReference type="SAM" id="MobiDB-lite"/>
    </source>
</evidence>
<dbReference type="AlphaFoldDB" id="A0A3L6F415"/>